<proteinExistence type="predicted"/>
<gene>
    <name evidence="6" type="primary">tcrA</name>
    <name evidence="6" type="ORF">CB4_02784</name>
</gene>
<sequence length="223" mass="25193">MYVLVAEDDQKLGKLITHMLKKEAHTVDWFESGHDVVESVQASAYDAVILDWMMPGEDGVSICRRLREAGYAGGILLLTARDALDDRVCGLDAGADDYLVKPFEFAELLARVRALARRTRTPLVSDTIEAGDFVLHCTEHTLRQNDTVIQLTPREFQLLELLLRNRGQVVPREVILERIWGYDADISSNTLDAFVRLLRKKIDTSGSHMLIQNVRGIGYRLEV</sequence>
<protein>
    <submittedName>
        <fullName evidence="6">Transcriptional regulatory protein TcrA</fullName>
    </submittedName>
</protein>
<dbReference type="RefSeq" id="WP_096466352.1">
    <property type="nucleotide sequence ID" value="NZ_AP017312.1"/>
</dbReference>
<dbReference type="Pfam" id="PF00486">
    <property type="entry name" value="Trans_reg_C"/>
    <property type="match status" value="1"/>
</dbReference>
<reference evidence="6 7" key="1">
    <citation type="submission" date="2015-12" db="EMBL/GenBank/DDBJ databases">
        <title>Genome sequence of Aneurinibacillus soli.</title>
        <authorList>
            <person name="Lee J.S."/>
            <person name="Lee K.C."/>
            <person name="Kim K.K."/>
            <person name="Lee B.W."/>
        </authorList>
    </citation>
    <scope>NUCLEOTIDE SEQUENCE [LARGE SCALE GENOMIC DNA]</scope>
    <source>
        <strain evidence="6 7">CB4</strain>
    </source>
</reference>
<dbReference type="InterPro" id="IPR011006">
    <property type="entry name" value="CheY-like_superfamily"/>
</dbReference>
<dbReference type="InterPro" id="IPR036388">
    <property type="entry name" value="WH-like_DNA-bd_sf"/>
</dbReference>
<dbReference type="GO" id="GO:0000156">
    <property type="term" value="F:phosphorelay response regulator activity"/>
    <property type="evidence" value="ECO:0007669"/>
    <property type="project" value="TreeGrafter"/>
</dbReference>
<dbReference type="Gene3D" id="3.40.50.2300">
    <property type="match status" value="1"/>
</dbReference>
<evidence type="ECO:0000313" key="6">
    <source>
        <dbReference type="EMBL" id="BAU28609.1"/>
    </source>
</evidence>
<dbReference type="CDD" id="cd17624">
    <property type="entry name" value="REC_OmpR_PmrA-like"/>
    <property type="match status" value="1"/>
</dbReference>
<dbReference type="FunFam" id="1.10.10.10:FF:000005">
    <property type="entry name" value="Two-component system response regulator"/>
    <property type="match status" value="1"/>
</dbReference>
<name>A0A0U5AXY5_9BACL</name>
<keyword evidence="2" id="KW-0902">Two-component regulatory system</keyword>
<dbReference type="CDD" id="cd00383">
    <property type="entry name" value="trans_reg_C"/>
    <property type="match status" value="1"/>
</dbReference>
<dbReference type="GO" id="GO:0005829">
    <property type="term" value="C:cytosol"/>
    <property type="evidence" value="ECO:0007669"/>
    <property type="project" value="TreeGrafter"/>
</dbReference>
<dbReference type="InterPro" id="IPR001789">
    <property type="entry name" value="Sig_transdc_resp-reg_receiver"/>
</dbReference>
<dbReference type="KEGG" id="asoc:CB4_02784"/>
<dbReference type="GO" id="GO:0006355">
    <property type="term" value="P:regulation of DNA-templated transcription"/>
    <property type="evidence" value="ECO:0007669"/>
    <property type="project" value="InterPro"/>
</dbReference>
<dbReference type="OrthoDB" id="9790442at2"/>
<keyword evidence="4" id="KW-0238">DNA-binding</keyword>
<dbReference type="Gene3D" id="1.10.10.10">
    <property type="entry name" value="Winged helix-like DNA-binding domain superfamily/Winged helix DNA-binding domain"/>
    <property type="match status" value="1"/>
</dbReference>
<organism evidence="6 7">
    <name type="scientific">Aneurinibacillus soli</name>
    <dbReference type="NCBI Taxonomy" id="1500254"/>
    <lineage>
        <taxon>Bacteria</taxon>
        <taxon>Bacillati</taxon>
        <taxon>Bacillota</taxon>
        <taxon>Bacilli</taxon>
        <taxon>Bacillales</taxon>
        <taxon>Paenibacillaceae</taxon>
        <taxon>Aneurinibacillus group</taxon>
        <taxon>Aneurinibacillus</taxon>
    </lineage>
</organism>
<dbReference type="PANTHER" id="PTHR48111:SF22">
    <property type="entry name" value="REGULATOR OF RPOS"/>
    <property type="match status" value="1"/>
</dbReference>
<dbReference type="SMART" id="SM00448">
    <property type="entry name" value="REC"/>
    <property type="match status" value="1"/>
</dbReference>
<evidence type="ECO:0000256" key="1">
    <source>
        <dbReference type="ARBA" id="ARBA00022553"/>
    </source>
</evidence>
<dbReference type="InterPro" id="IPR039420">
    <property type="entry name" value="WalR-like"/>
</dbReference>
<dbReference type="Gene3D" id="6.10.250.690">
    <property type="match status" value="1"/>
</dbReference>
<dbReference type="AlphaFoldDB" id="A0A0U5AXY5"/>
<evidence type="ECO:0000313" key="7">
    <source>
        <dbReference type="Proteomes" id="UP000217696"/>
    </source>
</evidence>
<keyword evidence="3" id="KW-0805">Transcription regulation</keyword>
<dbReference type="Proteomes" id="UP000217696">
    <property type="component" value="Chromosome"/>
</dbReference>
<evidence type="ECO:0000256" key="2">
    <source>
        <dbReference type="ARBA" id="ARBA00023012"/>
    </source>
</evidence>
<evidence type="ECO:0000256" key="5">
    <source>
        <dbReference type="ARBA" id="ARBA00023163"/>
    </source>
</evidence>
<keyword evidence="7" id="KW-1185">Reference proteome</keyword>
<dbReference type="GO" id="GO:0000976">
    <property type="term" value="F:transcription cis-regulatory region binding"/>
    <property type="evidence" value="ECO:0007669"/>
    <property type="project" value="TreeGrafter"/>
</dbReference>
<dbReference type="SUPFAM" id="SSF52172">
    <property type="entry name" value="CheY-like"/>
    <property type="match status" value="1"/>
</dbReference>
<dbReference type="EMBL" id="AP017312">
    <property type="protein sequence ID" value="BAU28609.1"/>
    <property type="molecule type" value="Genomic_DNA"/>
</dbReference>
<dbReference type="PROSITE" id="PS50110">
    <property type="entry name" value="RESPONSE_REGULATORY"/>
    <property type="match status" value="1"/>
</dbReference>
<dbReference type="SMART" id="SM00862">
    <property type="entry name" value="Trans_reg_C"/>
    <property type="match status" value="1"/>
</dbReference>
<dbReference type="GO" id="GO:0032993">
    <property type="term" value="C:protein-DNA complex"/>
    <property type="evidence" value="ECO:0007669"/>
    <property type="project" value="TreeGrafter"/>
</dbReference>
<dbReference type="PROSITE" id="PS51755">
    <property type="entry name" value="OMPR_PHOB"/>
    <property type="match status" value="1"/>
</dbReference>
<dbReference type="InterPro" id="IPR001867">
    <property type="entry name" value="OmpR/PhoB-type_DNA-bd"/>
</dbReference>
<keyword evidence="5" id="KW-0804">Transcription</keyword>
<dbReference type="Pfam" id="PF00072">
    <property type="entry name" value="Response_reg"/>
    <property type="match status" value="1"/>
</dbReference>
<evidence type="ECO:0000256" key="4">
    <source>
        <dbReference type="ARBA" id="ARBA00023125"/>
    </source>
</evidence>
<accession>A0A0U5AXY5</accession>
<evidence type="ECO:0000256" key="3">
    <source>
        <dbReference type="ARBA" id="ARBA00023015"/>
    </source>
</evidence>
<dbReference type="InterPro" id="IPR016032">
    <property type="entry name" value="Sig_transdc_resp-reg_C-effctor"/>
</dbReference>
<keyword evidence="1" id="KW-0597">Phosphoprotein</keyword>
<dbReference type="SUPFAM" id="SSF46894">
    <property type="entry name" value="C-terminal effector domain of the bipartite response regulators"/>
    <property type="match status" value="1"/>
</dbReference>
<dbReference type="PANTHER" id="PTHR48111">
    <property type="entry name" value="REGULATOR OF RPOS"/>
    <property type="match status" value="1"/>
</dbReference>